<protein>
    <recommendedName>
        <fullName evidence="2">DUF4376 domain-containing protein</fullName>
    </recommendedName>
</protein>
<evidence type="ECO:0000313" key="1">
    <source>
        <dbReference type="EMBL" id="MBB5672331.1"/>
    </source>
</evidence>
<accession>A0AB73H2G0</accession>
<sequence>MDDEQVRAELEEGLRANLAQWQTLQLRYADALQDQTYVILDAQGRCVQRVDWPRVEGIPTLSYAMPRVAEENWTLMDRERAAAAVLEFDAKQIAFAPHSCMPLLQLIAQRILAADEGLRRLATIEDQDDDDDALSLRP</sequence>
<reference evidence="1" key="1">
    <citation type="submission" date="2020-08" db="EMBL/GenBank/DDBJ databases">
        <title>Studying the diversity of plant-associated saprophytic bacteria and their role in host health and plant-pathogen interactions.</title>
        <authorList>
            <person name="Potnis N."/>
        </authorList>
    </citation>
    <scope>NUCLEOTIDE SEQUENCE</scope>
    <source>
        <strain evidence="1">F21</strain>
    </source>
</reference>
<proteinExistence type="predicted"/>
<gene>
    <name evidence="1" type="ORF">FHR65_003929</name>
</gene>
<evidence type="ECO:0008006" key="2">
    <source>
        <dbReference type="Google" id="ProtNLM"/>
    </source>
</evidence>
<dbReference type="Proteomes" id="UP000528595">
    <property type="component" value="Unassembled WGS sequence"/>
</dbReference>
<name>A0AB73H2G0_9XANT</name>
<organism evidence="1">
    <name type="scientific">Xanthomonas arboricola</name>
    <dbReference type="NCBI Taxonomy" id="56448"/>
    <lineage>
        <taxon>Bacteria</taxon>
        <taxon>Pseudomonadati</taxon>
        <taxon>Pseudomonadota</taxon>
        <taxon>Gammaproteobacteria</taxon>
        <taxon>Lysobacterales</taxon>
        <taxon>Lysobacteraceae</taxon>
        <taxon>Xanthomonas</taxon>
    </lineage>
</organism>
<dbReference type="EMBL" id="JACIIQ010000022">
    <property type="protein sequence ID" value="MBB5672331.1"/>
    <property type="molecule type" value="Genomic_DNA"/>
</dbReference>
<dbReference type="RefSeq" id="WP_184578627.1">
    <property type="nucleotide sequence ID" value="NZ_JACIIQ010000022.1"/>
</dbReference>
<dbReference type="AlphaFoldDB" id="A0AB73H2G0"/>
<comment type="caution">
    <text evidence="1">The sequence shown here is derived from an EMBL/GenBank/DDBJ whole genome shotgun (WGS) entry which is preliminary data.</text>
</comment>